<dbReference type="SUPFAM" id="SSF103025">
    <property type="entry name" value="Folate-binding domain"/>
    <property type="match status" value="1"/>
</dbReference>
<name>A0ABV4TTV3_9GAMM</name>
<organism evidence="1 2">
    <name type="scientific">Thiohalorhabdus methylotrophus</name>
    <dbReference type="NCBI Taxonomy" id="3242694"/>
    <lineage>
        <taxon>Bacteria</taxon>
        <taxon>Pseudomonadati</taxon>
        <taxon>Pseudomonadota</taxon>
        <taxon>Gammaproteobacteria</taxon>
        <taxon>Thiohalorhabdales</taxon>
        <taxon>Thiohalorhabdaceae</taxon>
        <taxon>Thiohalorhabdus</taxon>
    </lineage>
</organism>
<reference evidence="1 2" key="1">
    <citation type="submission" date="2024-08" db="EMBL/GenBank/DDBJ databases">
        <title>Whole-genome sequencing of halo(alkali)philic microorganisms from hypersaline lakes.</title>
        <authorList>
            <person name="Sorokin D.Y."/>
            <person name="Merkel A.Y."/>
            <person name="Messina E."/>
            <person name="Yakimov M."/>
        </authorList>
    </citation>
    <scope>NUCLEOTIDE SEQUENCE [LARGE SCALE GENOMIC DNA]</scope>
    <source>
        <strain evidence="1 2">Cl-TMA</strain>
    </source>
</reference>
<proteinExistence type="predicted"/>
<evidence type="ECO:0000313" key="2">
    <source>
        <dbReference type="Proteomes" id="UP001575181"/>
    </source>
</evidence>
<dbReference type="RefSeq" id="WP_373654329.1">
    <property type="nucleotide sequence ID" value="NZ_JBGUAW010000001.1"/>
</dbReference>
<dbReference type="EMBL" id="JBGUAW010000001">
    <property type="protein sequence ID" value="MFA9459546.1"/>
    <property type="molecule type" value="Genomic_DNA"/>
</dbReference>
<comment type="caution">
    <text evidence="1">The sequence shown here is derived from an EMBL/GenBank/DDBJ whole genome shotgun (WGS) entry which is preliminary data.</text>
</comment>
<sequence length="172" mass="18529">MSEELAAPLVLESLPHAALREVVGPGAERVLRMAGWPQPDAELTALSNERGLVARTGVNGYLLLRWDGEEPGLGKGASPPWVLTRSDRALWLLGDDPAGVLREVCEHDFRGFPLDGWLMTEVAGVAAWCARPRSRPEGLLLGCDPSHGDYFRNTLQGVIDDRNGSGALPADP</sequence>
<gene>
    <name evidence="1" type="ORF">ACERLL_01730</name>
</gene>
<evidence type="ECO:0000313" key="1">
    <source>
        <dbReference type="EMBL" id="MFA9459546.1"/>
    </source>
</evidence>
<evidence type="ECO:0008006" key="3">
    <source>
        <dbReference type="Google" id="ProtNLM"/>
    </source>
</evidence>
<keyword evidence="2" id="KW-1185">Reference proteome</keyword>
<protein>
    <recommendedName>
        <fullName evidence="3">Sarcosine oxidase subunit gamma</fullName>
    </recommendedName>
</protein>
<accession>A0ABV4TTV3</accession>
<dbReference type="Proteomes" id="UP001575181">
    <property type="component" value="Unassembled WGS sequence"/>
</dbReference>